<comment type="function">
    <text evidence="1">Required for nicotinamide riboside transport across the inner membrane.</text>
</comment>
<evidence type="ECO:0000256" key="9">
    <source>
        <dbReference type="ARBA" id="ARBA00023136"/>
    </source>
</evidence>
<sequence>MADIIHYYANLPLVEWLAVIASLLYVFLAANNNIWCWPAALVSTVLYTAIFYEFYLWSDSLLQVYYFAMAIYGWFCWRKKTNDSEEIEQLAVGQLAASFHLKAIMICFLLSLGLGWLMANYTPTHFPYLDAHTTVFALFATYLVAQKIVENWLYWIVIDIVSIYLYIEKGLIPTAFLFGLFVIFATYGYLKWRKLFYSSTKSSCLA</sequence>
<dbReference type="NCBIfam" id="TIGR01528">
    <property type="entry name" value="NMN_trans_PnuC"/>
    <property type="match status" value="1"/>
</dbReference>
<protein>
    <recommendedName>
        <fullName evidence="4">Nicotinamide riboside transporter PnuC</fullName>
    </recommendedName>
</protein>
<keyword evidence="6" id="KW-1003">Cell membrane</keyword>
<keyword evidence="5" id="KW-0813">Transport</keyword>
<keyword evidence="8 10" id="KW-1133">Transmembrane helix</keyword>
<feature type="transmembrane region" description="Helical" evidence="10">
    <location>
        <begin position="6"/>
        <end position="28"/>
    </location>
</feature>
<comment type="caution">
    <text evidence="11">The sequence shown here is derived from an EMBL/GenBank/DDBJ whole genome shotgun (WGS) entry which is preliminary data.</text>
</comment>
<evidence type="ECO:0000256" key="3">
    <source>
        <dbReference type="ARBA" id="ARBA00006669"/>
    </source>
</evidence>
<keyword evidence="12" id="KW-1185">Reference proteome</keyword>
<evidence type="ECO:0000256" key="4">
    <source>
        <dbReference type="ARBA" id="ARBA00017522"/>
    </source>
</evidence>
<evidence type="ECO:0000256" key="2">
    <source>
        <dbReference type="ARBA" id="ARBA00004651"/>
    </source>
</evidence>
<evidence type="ECO:0000313" key="12">
    <source>
        <dbReference type="Proteomes" id="UP000626370"/>
    </source>
</evidence>
<feature type="transmembrane region" description="Helical" evidence="10">
    <location>
        <begin position="61"/>
        <end position="78"/>
    </location>
</feature>
<evidence type="ECO:0000256" key="7">
    <source>
        <dbReference type="ARBA" id="ARBA00022692"/>
    </source>
</evidence>
<feature type="transmembrane region" description="Helical" evidence="10">
    <location>
        <begin position="35"/>
        <end position="55"/>
    </location>
</feature>
<comment type="subcellular location">
    <subcellularLocation>
        <location evidence="2">Cell membrane</location>
        <topology evidence="2">Multi-pass membrane protein</topology>
    </subcellularLocation>
</comment>
<evidence type="ECO:0000256" key="6">
    <source>
        <dbReference type="ARBA" id="ARBA00022475"/>
    </source>
</evidence>
<evidence type="ECO:0000313" key="11">
    <source>
        <dbReference type="EMBL" id="GHE83288.1"/>
    </source>
</evidence>
<dbReference type="EMBL" id="BNAH01000003">
    <property type="protein sequence ID" value="GHE83288.1"/>
    <property type="molecule type" value="Genomic_DNA"/>
</dbReference>
<reference evidence="12" key="1">
    <citation type="journal article" date="2019" name="Int. J. Syst. Evol. Microbiol.">
        <title>The Global Catalogue of Microorganisms (GCM) 10K type strain sequencing project: providing services to taxonomists for standard genome sequencing and annotation.</title>
        <authorList>
            <consortium name="The Broad Institute Genomics Platform"/>
            <consortium name="The Broad Institute Genome Sequencing Center for Infectious Disease"/>
            <person name="Wu L."/>
            <person name="Ma J."/>
        </authorList>
    </citation>
    <scope>NUCLEOTIDE SEQUENCE [LARGE SCALE GENOMIC DNA]</scope>
    <source>
        <strain evidence="12">CGMCC 1.15922</strain>
    </source>
</reference>
<dbReference type="Pfam" id="PF04973">
    <property type="entry name" value="NMN_transporter"/>
    <property type="match status" value="1"/>
</dbReference>
<accession>A0ABQ3IJP7</accession>
<name>A0ABQ3IJP7_9GAMM</name>
<dbReference type="InterPro" id="IPR006419">
    <property type="entry name" value="NMN_transpt_PnuC"/>
</dbReference>
<comment type="similarity">
    <text evidence="3">Belongs to the nicotinamide ribonucleoside (NR) uptake permease (TC 4.B.1) family.</text>
</comment>
<keyword evidence="7 10" id="KW-0812">Transmembrane</keyword>
<proteinExistence type="inferred from homology"/>
<gene>
    <name evidence="11" type="primary">pnuT</name>
    <name evidence="11" type="ORF">GCM10011501_09660</name>
</gene>
<dbReference type="PANTHER" id="PTHR36122:SF2">
    <property type="entry name" value="NICOTINAMIDE RIBOSIDE TRANSPORTER PNUC"/>
    <property type="match status" value="1"/>
</dbReference>
<feature type="transmembrane region" description="Helical" evidence="10">
    <location>
        <begin position="173"/>
        <end position="190"/>
    </location>
</feature>
<feature type="transmembrane region" description="Helical" evidence="10">
    <location>
        <begin position="99"/>
        <end position="119"/>
    </location>
</feature>
<dbReference type="PANTHER" id="PTHR36122">
    <property type="entry name" value="NICOTINAMIDE RIBOSIDE TRANSPORTER PNUC"/>
    <property type="match status" value="1"/>
</dbReference>
<dbReference type="Proteomes" id="UP000626370">
    <property type="component" value="Unassembled WGS sequence"/>
</dbReference>
<evidence type="ECO:0000256" key="5">
    <source>
        <dbReference type="ARBA" id="ARBA00022448"/>
    </source>
</evidence>
<organism evidence="11 12">
    <name type="scientific">Thalassotalea profundi</name>
    <dbReference type="NCBI Taxonomy" id="2036687"/>
    <lineage>
        <taxon>Bacteria</taxon>
        <taxon>Pseudomonadati</taxon>
        <taxon>Pseudomonadota</taxon>
        <taxon>Gammaproteobacteria</taxon>
        <taxon>Alteromonadales</taxon>
        <taxon>Colwelliaceae</taxon>
        <taxon>Thalassotalea</taxon>
    </lineage>
</organism>
<evidence type="ECO:0000256" key="8">
    <source>
        <dbReference type="ARBA" id="ARBA00022989"/>
    </source>
</evidence>
<dbReference type="RefSeq" id="WP_189376978.1">
    <property type="nucleotide sequence ID" value="NZ_BNAH01000003.1"/>
</dbReference>
<keyword evidence="9 10" id="KW-0472">Membrane</keyword>
<evidence type="ECO:0000256" key="1">
    <source>
        <dbReference type="ARBA" id="ARBA00002672"/>
    </source>
</evidence>
<evidence type="ECO:0000256" key="10">
    <source>
        <dbReference type="SAM" id="Phobius"/>
    </source>
</evidence>